<evidence type="ECO:0000256" key="1">
    <source>
        <dbReference type="SAM" id="MobiDB-lite"/>
    </source>
</evidence>
<evidence type="ECO:0000259" key="3">
    <source>
        <dbReference type="Pfam" id="PF12773"/>
    </source>
</evidence>
<dbReference type="Pfam" id="PF12773">
    <property type="entry name" value="DZR"/>
    <property type="match status" value="1"/>
</dbReference>
<evidence type="ECO:0000256" key="2">
    <source>
        <dbReference type="SAM" id="Phobius"/>
    </source>
</evidence>
<evidence type="ECO:0000313" key="4">
    <source>
        <dbReference type="EMBL" id="PZW25667.1"/>
    </source>
</evidence>
<feature type="transmembrane region" description="Helical" evidence="2">
    <location>
        <begin position="102"/>
        <end position="126"/>
    </location>
</feature>
<comment type="caution">
    <text evidence="4">The sequence shown here is derived from an EMBL/GenBank/DDBJ whole genome shotgun (WGS) entry which is preliminary data.</text>
</comment>
<feature type="region of interest" description="Disordered" evidence="1">
    <location>
        <begin position="212"/>
        <end position="235"/>
    </location>
</feature>
<keyword evidence="2" id="KW-1133">Transmembrane helix</keyword>
<accession>A0A326U439</accession>
<reference evidence="4 5" key="1">
    <citation type="submission" date="2018-06" db="EMBL/GenBank/DDBJ databases">
        <title>Genomic Encyclopedia of Archaeal and Bacterial Type Strains, Phase II (KMG-II): from individual species to whole genera.</title>
        <authorList>
            <person name="Goeker M."/>
        </authorList>
    </citation>
    <scope>NUCLEOTIDE SEQUENCE [LARGE SCALE GENOMIC DNA]</scope>
    <source>
        <strain evidence="4 5">ATCC BAA-1881</strain>
    </source>
</reference>
<dbReference type="InterPro" id="IPR025874">
    <property type="entry name" value="DZR"/>
</dbReference>
<sequence>MKRCKISGCDKQSEVGAKNQLRTCKKILYTLERGVCPVNVYANLALSLLASPSSSGGSGDLLTTIQNSLGIIIGCLGAFFVAFWLSTVYWTFRDIRSRTQDVILQIISTLAAAIFPIVGVFIYMLLRPRQTLAEVYERQLEEESLLAEMTERQTCNNCHARIENDFQVCPSCGQKLKRTCPKCERLLELRWSFCPYCASNVAGGNQVPPSMPGLPNVANTPGSSNVSVSGGGNRY</sequence>
<feature type="transmembrane region" description="Helical" evidence="2">
    <location>
        <begin position="69"/>
        <end position="90"/>
    </location>
</feature>
<dbReference type="AlphaFoldDB" id="A0A326U439"/>
<evidence type="ECO:0000313" key="5">
    <source>
        <dbReference type="Proteomes" id="UP000248806"/>
    </source>
</evidence>
<feature type="domain" description="DZANK-type" evidence="3">
    <location>
        <begin position="155"/>
        <end position="197"/>
    </location>
</feature>
<keyword evidence="5" id="KW-1185">Reference proteome</keyword>
<proteinExistence type="predicted"/>
<keyword evidence="2" id="KW-0472">Membrane</keyword>
<dbReference type="OrthoDB" id="160444at2"/>
<dbReference type="Proteomes" id="UP000248806">
    <property type="component" value="Unassembled WGS sequence"/>
</dbReference>
<keyword evidence="2" id="KW-0812">Transmembrane</keyword>
<dbReference type="EMBL" id="QKUF01000017">
    <property type="protein sequence ID" value="PZW25667.1"/>
    <property type="molecule type" value="Genomic_DNA"/>
</dbReference>
<organism evidence="4 5">
    <name type="scientific">Thermosporothrix hazakensis</name>
    <dbReference type="NCBI Taxonomy" id="644383"/>
    <lineage>
        <taxon>Bacteria</taxon>
        <taxon>Bacillati</taxon>
        <taxon>Chloroflexota</taxon>
        <taxon>Ktedonobacteria</taxon>
        <taxon>Ktedonobacterales</taxon>
        <taxon>Thermosporotrichaceae</taxon>
        <taxon>Thermosporothrix</taxon>
    </lineage>
</organism>
<gene>
    <name evidence="4" type="ORF">EI42_04160</name>
</gene>
<protein>
    <submittedName>
        <fullName evidence="4">Double zinc ribbon protein</fullName>
    </submittedName>
</protein>
<name>A0A326U439_THEHA</name>